<keyword evidence="10 11" id="KW-0449">Lipoprotein</keyword>
<comment type="PTM">
    <text evidence="11">Phosphorylated. Phosphorylation does not seem to be required for recycling to the host Golgi apparatus. Packaging is selective for underphosphorylated forms.</text>
</comment>
<keyword evidence="5 11" id="KW-1040">Host Golgi apparatus</keyword>
<dbReference type="InterPro" id="IPR024360">
    <property type="entry name" value="Herpesvirus_CEP3"/>
</dbReference>
<evidence type="ECO:0000256" key="10">
    <source>
        <dbReference type="ARBA" id="ARBA00023288"/>
    </source>
</evidence>
<comment type="similarity">
    <text evidence="11">Belongs to the herpesviridae cytoplasmic envelopment protein 3 family.</text>
</comment>
<reference evidence="13" key="2">
    <citation type="journal article" date="2010" name="J. Gen. Virol.">
        <title>Characterization of a novel wood mouse virus related to murid herpesvirus 4.</title>
        <authorList>
            <person name="Hughes D.J."/>
            <person name="Kipar A."/>
            <person name="Milligan S.G."/>
            <person name="Cunningham C."/>
            <person name="Sanders M."/>
            <person name="Quail M.A."/>
            <person name="Rajandream M.A."/>
            <person name="Efstathiou S."/>
            <person name="Bowden R.J."/>
            <person name="Chastel C."/>
            <person name="Bennett M."/>
            <person name="Sample J.T."/>
            <person name="Barrell B."/>
            <person name="Davison A.J."/>
            <person name="Stewart J.P."/>
        </authorList>
    </citation>
    <scope>NUCLEOTIDE SEQUENCE</scope>
    <source>
        <strain evidence="13">Brest/An711</strain>
    </source>
</reference>
<dbReference type="HAMAP" id="MF_04042">
    <property type="entry name" value="HSV_CEP3_gammahv"/>
    <property type="match status" value="1"/>
</dbReference>
<sequence>MGSAFGCCKKSNNPLKDVKGQLIDLTKDFELISEKTGLLVEEPSVGDGHLKLKPQAYASDTDSETDIDYEAVKRT</sequence>
<dbReference type="Pfam" id="PF10813">
    <property type="entry name" value="Herpesvir_UL11"/>
    <property type="match status" value="1"/>
</dbReference>
<evidence type="ECO:0000256" key="5">
    <source>
        <dbReference type="ARBA" id="ARBA00022812"/>
    </source>
</evidence>
<evidence type="ECO:0000256" key="2">
    <source>
        <dbReference type="ARBA" id="ARBA00022553"/>
    </source>
</evidence>
<keyword evidence="6 11" id="KW-0946">Virion</keyword>
<evidence type="ECO:0000256" key="6">
    <source>
        <dbReference type="ARBA" id="ARBA00022844"/>
    </source>
</evidence>
<comment type="subcellular location">
    <subcellularLocation>
        <location evidence="11">Virion tegument</location>
    </subcellularLocation>
    <subcellularLocation>
        <location evidence="11">Virion membrane</location>
        <topology evidence="11">Lipid-anchor</topology>
    </subcellularLocation>
    <subcellularLocation>
        <location evidence="11">Host cell membrane</location>
        <topology evidence="11">Lipid-anchor</topology>
        <orientation evidence="11">Cytoplasmic side</orientation>
    </subcellularLocation>
    <subcellularLocation>
        <location evidence="11">Host Golgi apparatus membrane</location>
        <topology evidence="11">Lipid-anchor</topology>
        <orientation evidence="11">Cytoplasmic side</orientation>
    </subcellularLocation>
    <text evidence="11">Virion membrane-associated tegument protein. Associates with host membrane lipids rafts. During virion morphogenesis, this protein probably accumulates in the endosomes and trans-Golgi where secondary envelopment occurs. It is probably transported to the cell surface from where it is endocytosed and directed to the trans-Golgi network (TGN).</text>
</comment>
<evidence type="ECO:0000256" key="4">
    <source>
        <dbReference type="ARBA" id="ARBA00022707"/>
    </source>
</evidence>
<keyword evidence="9 11" id="KW-0564">Palmitate</keyword>
<name>D0PPC7_9GAMA</name>
<dbReference type="GO" id="GO:0046760">
    <property type="term" value="P:viral budding from Golgi membrane"/>
    <property type="evidence" value="ECO:0007669"/>
    <property type="project" value="UniProtKB-UniRule"/>
</dbReference>
<keyword evidence="2 11" id="KW-0597">Phosphoprotein</keyword>
<organism evidence="13">
    <name type="scientific">Wood mouse herpesvirus</name>
    <dbReference type="NCBI Taxonomy" id="432370"/>
    <lineage>
        <taxon>Viruses</taxon>
        <taxon>Duplodnaviria</taxon>
        <taxon>Heunggongvirae</taxon>
        <taxon>Peploviricota</taxon>
        <taxon>Herviviricetes</taxon>
        <taxon>Herpesvirales</taxon>
        <taxon>Orthoherpesviridae</taxon>
        <taxon>Gammaherpesvirinae</taxon>
        <taxon>Rhadinovirus</taxon>
        <taxon>Rhadinovirus muridgamma7</taxon>
        <taxon>Murid gammaherpesvirus 7</taxon>
    </lineage>
</organism>
<feature type="lipid moiety-binding region" description="N-myristoyl glycine; by host" evidence="11">
    <location>
        <position position="2"/>
    </location>
</feature>
<evidence type="ECO:0000256" key="8">
    <source>
        <dbReference type="ARBA" id="ARBA00023136"/>
    </source>
</evidence>
<dbReference type="GO" id="GO:0020002">
    <property type="term" value="C:host cell plasma membrane"/>
    <property type="evidence" value="ECO:0007669"/>
    <property type="project" value="UniProtKB-SubCell"/>
</dbReference>
<evidence type="ECO:0000256" key="1">
    <source>
        <dbReference type="ARBA" id="ARBA00022511"/>
    </source>
</evidence>
<keyword evidence="3 11" id="KW-0920">Virion tegument</keyword>
<dbReference type="GO" id="GO:0044178">
    <property type="term" value="C:host cell Golgi membrane"/>
    <property type="evidence" value="ECO:0007669"/>
    <property type="project" value="UniProtKB-SubCell"/>
</dbReference>
<accession>D0PPC7</accession>
<feature type="initiator methionine" description="Removed; by host" evidence="11">
    <location>
        <position position="1"/>
    </location>
</feature>
<dbReference type="GO" id="GO:0055036">
    <property type="term" value="C:virion membrane"/>
    <property type="evidence" value="ECO:0007669"/>
    <property type="project" value="UniProtKB-SubCell"/>
</dbReference>
<feature type="region of interest" description="Disordered" evidence="12">
    <location>
        <begin position="53"/>
        <end position="75"/>
    </location>
</feature>
<reference evidence="13" key="1">
    <citation type="submission" date="2007-03" db="EMBL/GenBank/DDBJ databases">
        <title>Sequence characterization of a virus closely related to Murine gammaherpesvirus 68.</title>
        <authorList>
            <person name="Milligan S."/>
            <person name="Cunningham C."/>
            <person name="Efstathiou S."/>
            <person name="Chastel O."/>
            <person name="Davison A.J."/>
        </authorList>
    </citation>
    <scope>NUCLEOTIDE SEQUENCE</scope>
    <source>
        <strain evidence="13">Brest/An711</strain>
    </source>
</reference>
<evidence type="ECO:0000256" key="11">
    <source>
        <dbReference type="HAMAP-Rule" id="MF_04042"/>
    </source>
</evidence>
<comment type="function">
    <text evidence="11">Plays an important role in the cytoplasmic envelopment of tegument proteins and capsids during the assembly and egress processes. Participates also in viral entry at the fusion step probably by regulating the core fusion machinery.</text>
</comment>
<keyword evidence="1 11" id="KW-1032">Host cell membrane</keyword>
<keyword evidence="4 11" id="KW-0519">Myristate</keyword>
<evidence type="ECO:0000256" key="3">
    <source>
        <dbReference type="ARBA" id="ARBA00022580"/>
    </source>
</evidence>
<comment type="PTM">
    <text evidence="11">Myristoylation and palmitoylation (probably on one or more of the nearby cysteines at the N-terminus) enable membrane-binding and Golgi apparatus-specific targeting and are essential for efficient packaging.</text>
</comment>
<evidence type="ECO:0000256" key="9">
    <source>
        <dbReference type="ARBA" id="ARBA00023139"/>
    </source>
</evidence>
<evidence type="ECO:0000256" key="7">
    <source>
        <dbReference type="ARBA" id="ARBA00022870"/>
    </source>
</evidence>
<dbReference type="GO" id="GO:0019033">
    <property type="term" value="C:viral tegument"/>
    <property type="evidence" value="ECO:0007669"/>
    <property type="project" value="UniProtKB-SubCell"/>
</dbReference>
<keyword evidence="8 11" id="KW-0472">Membrane</keyword>
<evidence type="ECO:0000256" key="12">
    <source>
        <dbReference type="SAM" id="MobiDB-lite"/>
    </source>
</evidence>
<proteinExistence type="inferred from homology"/>
<dbReference type="EMBL" id="EF495130">
    <property type="protein sequence ID" value="ABO48418.1"/>
    <property type="molecule type" value="Genomic_DNA"/>
</dbReference>
<evidence type="ECO:0000313" key="13">
    <source>
        <dbReference type="EMBL" id="ABO48418.1"/>
    </source>
</evidence>
<comment type="subunit">
    <text evidence="11">Interacts with BGLF2; this interaction is essential for the proper localization of each protein to the assembly complex and thus for the production of infectious virus.</text>
</comment>
<protein>
    <recommendedName>
        <fullName evidence="11">Cytoplasmic envelopment protein 3</fullName>
    </recommendedName>
</protein>
<keyword evidence="7 11" id="KW-1043">Host membrane</keyword>